<dbReference type="Pfam" id="PF00410">
    <property type="entry name" value="Ribosomal_S8"/>
    <property type="match status" value="1"/>
</dbReference>
<dbReference type="Gene3D" id="3.30.1370.30">
    <property type="match status" value="1"/>
</dbReference>
<reference evidence="10" key="1">
    <citation type="submission" date="2019-02" db="EMBL/GenBank/DDBJ databases">
        <authorList>
            <person name="Gruber-Vodicka R. H."/>
            <person name="Seah K. B. B."/>
        </authorList>
    </citation>
    <scope>NUCLEOTIDE SEQUENCE</scope>
    <source>
        <strain evidence="10">BECK_BZ125</strain>
    </source>
</reference>
<comment type="similarity">
    <text evidence="1 8 9">Belongs to the universal ribosomal protein uS8 family.</text>
</comment>
<dbReference type="HAMAP" id="MF_01302_B">
    <property type="entry name" value="Ribosomal_uS8_B"/>
    <property type="match status" value="1"/>
</dbReference>
<gene>
    <name evidence="8" type="primary">rpsH</name>
    <name evidence="10" type="ORF">BECKTC1821E_GA0114239_105917</name>
</gene>
<dbReference type="GO" id="GO:0005840">
    <property type="term" value="C:ribosome"/>
    <property type="evidence" value="ECO:0007669"/>
    <property type="project" value="UniProtKB-KW"/>
</dbReference>
<dbReference type="GO" id="GO:0006412">
    <property type="term" value="P:translation"/>
    <property type="evidence" value="ECO:0007669"/>
    <property type="project" value="UniProtKB-UniRule"/>
</dbReference>
<dbReference type="GO" id="GO:0005737">
    <property type="term" value="C:cytoplasm"/>
    <property type="evidence" value="ECO:0007669"/>
    <property type="project" value="UniProtKB-ARBA"/>
</dbReference>
<comment type="subunit">
    <text evidence="7 8">Part of the 30S ribosomal subunit. Contacts proteins S5 and S12.</text>
</comment>
<evidence type="ECO:0000256" key="9">
    <source>
        <dbReference type="RuleBase" id="RU003660"/>
    </source>
</evidence>
<evidence type="ECO:0000256" key="8">
    <source>
        <dbReference type="HAMAP-Rule" id="MF_01302"/>
    </source>
</evidence>
<sequence length="131" mass="14370">MSLQDPIADMLTRIRNGQAAGKVLVVMPSSKRKVAIVDVLKREGYIKDYSVSDFERKAQLSIILKYYNGKPVINTIKRVSRPGLRLYRKKSALPTVIGGLGIAIISTSKGIVTNRVARTSGYGGEILCTVF</sequence>
<dbReference type="SUPFAM" id="SSF56047">
    <property type="entry name" value="Ribosomal protein S8"/>
    <property type="match status" value="1"/>
</dbReference>
<dbReference type="FunFam" id="3.30.1490.10:FF:000001">
    <property type="entry name" value="30S ribosomal protein S8"/>
    <property type="match status" value="1"/>
</dbReference>
<dbReference type="GO" id="GO:0019843">
    <property type="term" value="F:rRNA binding"/>
    <property type="evidence" value="ECO:0007669"/>
    <property type="project" value="UniProtKB-UniRule"/>
</dbReference>
<dbReference type="EMBL" id="CAADFT010000059">
    <property type="protein sequence ID" value="VFK46090.1"/>
    <property type="molecule type" value="Genomic_DNA"/>
</dbReference>
<evidence type="ECO:0000256" key="7">
    <source>
        <dbReference type="ARBA" id="ARBA00046740"/>
    </source>
</evidence>
<dbReference type="GO" id="GO:0003735">
    <property type="term" value="F:structural constituent of ribosome"/>
    <property type="evidence" value="ECO:0007669"/>
    <property type="project" value="InterPro"/>
</dbReference>
<dbReference type="InterPro" id="IPR047863">
    <property type="entry name" value="Ribosomal_uS8_CS"/>
</dbReference>
<evidence type="ECO:0000256" key="4">
    <source>
        <dbReference type="ARBA" id="ARBA00022980"/>
    </source>
</evidence>
<name>A0A450YX29_9GAMM</name>
<dbReference type="InterPro" id="IPR035987">
    <property type="entry name" value="Ribosomal_uS8_sf"/>
</dbReference>
<keyword evidence="5 8" id="KW-0687">Ribonucleoprotein</keyword>
<dbReference type="PANTHER" id="PTHR11758">
    <property type="entry name" value="40S RIBOSOMAL PROTEIN S15A"/>
    <property type="match status" value="1"/>
</dbReference>
<keyword evidence="4 8" id="KW-0689">Ribosomal protein</keyword>
<protein>
    <recommendedName>
        <fullName evidence="6 8">Small ribosomal subunit protein uS8</fullName>
    </recommendedName>
</protein>
<organism evidence="10">
    <name type="scientific">Candidatus Kentrum sp. TC</name>
    <dbReference type="NCBI Taxonomy" id="2126339"/>
    <lineage>
        <taxon>Bacteria</taxon>
        <taxon>Pseudomonadati</taxon>
        <taxon>Pseudomonadota</taxon>
        <taxon>Gammaproteobacteria</taxon>
        <taxon>Candidatus Kentrum</taxon>
    </lineage>
</organism>
<evidence type="ECO:0000256" key="3">
    <source>
        <dbReference type="ARBA" id="ARBA00022884"/>
    </source>
</evidence>
<dbReference type="InterPro" id="IPR000630">
    <property type="entry name" value="Ribosomal_uS8"/>
</dbReference>
<comment type="function">
    <text evidence="8">One of the primary rRNA binding proteins, it binds directly to 16S rRNA central domain where it helps coordinate assembly of the platform of the 30S subunit.</text>
</comment>
<evidence type="ECO:0000256" key="2">
    <source>
        <dbReference type="ARBA" id="ARBA00022730"/>
    </source>
</evidence>
<dbReference type="NCBIfam" id="NF001109">
    <property type="entry name" value="PRK00136.1"/>
    <property type="match status" value="1"/>
</dbReference>
<dbReference type="AlphaFoldDB" id="A0A450YX29"/>
<accession>A0A450YX29</accession>
<proteinExistence type="inferred from homology"/>
<evidence type="ECO:0000256" key="6">
    <source>
        <dbReference type="ARBA" id="ARBA00035258"/>
    </source>
</evidence>
<dbReference type="Gene3D" id="3.30.1490.10">
    <property type="match status" value="1"/>
</dbReference>
<evidence type="ECO:0000256" key="5">
    <source>
        <dbReference type="ARBA" id="ARBA00023274"/>
    </source>
</evidence>
<keyword evidence="2 8" id="KW-0699">rRNA-binding</keyword>
<dbReference type="PROSITE" id="PS00053">
    <property type="entry name" value="RIBOSOMAL_S8"/>
    <property type="match status" value="1"/>
</dbReference>
<dbReference type="GO" id="GO:1990904">
    <property type="term" value="C:ribonucleoprotein complex"/>
    <property type="evidence" value="ECO:0007669"/>
    <property type="project" value="UniProtKB-KW"/>
</dbReference>
<evidence type="ECO:0000313" key="10">
    <source>
        <dbReference type="EMBL" id="VFK46090.1"/>
    </source>
</evidence>
<keyword evidence="3 8" id="KW-0694">RNA-binding</keyword>
<evidence type="ECO:0000256" key="1">
    <source>
        <dbReference type="ARBA" id="ARBA00006471"/>
    </source>
</evidence>
<dbReference type="FunFam" id="3.30.1370.30:FF:000002">
    <property type="entry name" value="30S ribosomal protein S8"/>
    <property type="match status" value="1"/>
</dbReference>